<dbReference type="InterPro" id="IPR003000">
    <property type="entry name" value="Sirtuin"/>
</dbReference>
<feature type="binding site" evidence="4">
    <location>
        <position position="133"/>
    </location>
    <ligand>
        <name>Zn(2+)</name>
        <dbReference type="ChEBI" id="CHEBI:29105"/>
    </ligand>
</feature>
<dbReference type="PROSITE" id="PS50305">
    <property type="entry name" value="SIRTUIN"/>
    <property type="match status" value="1"/>
</dbReference>
<dbReference type="GO" id="GO:0070403">
    <property type="term" value="F:NAD+ binding"/>
    <property type="evidence" value="ECO:0007669"/>
    <property type="project" value="InterPro"/>
</dbReference>
<dbReference type="Gene3D" id="3.30.1600.10">
    <property type="entry name" value="SIR2/SIRT2 'Small Domain"/>
    <property type="match status" value="1"/>
</dbReference>
<dbReference type="SUPFAM" id="SSF52467">
    <property type="entry name" value="DHS-like NAD/FAD-binding domain"/>
    <property type="match status" value="1"/>
</dbReference>
<evidence type="ECO:0000256" key="2">
    <source>
        <dbReference type="ARBA" id="ARBA00022679"/>
    </source>
</evidence>
<evidence type="ECO:0000256" key="4">
    <source>
        <dbReference type="PROSITE-ProRule" id="PRU00236"/>
    </source>
</evidence>
<keyword evidence="3" id="KW-0520">NAD</keyword>
<sequence>MQTTIEQAARLFLEQDNILVITGAGISADSGLPTYRGVGGLYNTGQTEEGYAIEDILSIDMFERRPELTWKYLLELEKSSRGRRPNAAHETLAYLEKKKKRLWVLTQNVDGFHHMAGSEKLVEIHGNLHRLSCTVCEHEEERDDYIGLELPPACPQCAGLIRPQVTLFGEALPYEATRVYEREMNRGFDCVVVIGTSAVFPYIYGPVVEAARHGIPTLEINPDRTELSKIVRHFLPGRAAESMLAIRRIFDEANS</sequence>
<dbReference type="InterPro" id="IPR026591">
    <property type="entry name" value="Sirtuin_cat_small_dom_sf"/>
</dbReference>
<evidence type="ECO:0000256" key="3">
    <source>
        <dbReference type="ARBA" id="ARBA00023027"/>
    </source>
</evidence>
<protein>
    <recommendedName>
        <fullName evidence="1">protein acetyllysine N-acetyltransferase</fullName>
        <ecNumber evidence="1">2.3.1.286</ecNumber>
    </recommendedName>
</protein>
<feature type="active site" description="Proton acceptor" evidence="4">
    <location>
        <position position="125"/>
    </location>
</feature>
<proteinExistence type="predicted"/>
<organism evidence="6 7">
    <name type="scientific">Leptonema illini</name>
    <dbReference type="NCBI Taxonomy" id="183"/>
    <lineage>
        <taxon>Bacteria</taxon>
        <taxon>Pseudomonadati</taxon>
        <taxon>Spirochaetota</taxon>
        <taxon>Spirochaetia</taxon>
        <taxon>Leptospirales</taxon>
        <taxon>Leptospiraceae</taxon>
        <taxon>Leptonema</taxon>
    </lineage>
</organism>
<dbReference type="AlphaFoldDB" id="A0A833H0H5"/>
<feature type="binding site" evidence="4">
    <location>
        <position position="157"/>
    </location>
    <ligand>
        <name>Zn(2+)</name>
        <dbReference type="ChEBI" id="CHEBI:29105"/>
    </ligand>
</feature>
<evidence type="ECO:0000313" key="6">
    <source>
        <dbReference type="EMBL" id="KAB2931797.1"/>
    </source>
</evidence>
<evidence type="ECO:0000313" key="7">
    <source>
        <dbReference type="Proteomes" id="UP000460298"/>
    </source>
</evidence>
<feature type="domain" description="Deacetylase sirtuin-type" evidence="5">
    <location>
        <begin position="1"/>
        <end position="253"/>
    </location>
</feature>
<dbReference type="Gene3D" id="3.40.50.1220">
    <property type="entry name" value="TPP-binding domain"/>
    <property type="match status" value="1"/>
</dbReference>
<dbReference type="GO" id="GO:0046872">
    <property type="term" value="F:metal ion binding"/>
    <property type="evidence" value="ECO:0007669"/>
    <property type="project" value="UniProtKB-KW"/>
</dbReference>
<evidence type="ECO:0000256" key="1">
    <source>
        <dbReference type="ARBA" id="ARBA00012928"/>
    </source>
</evidence>
<dbReference type="Proteomes" id="UP000460298">
    <property type="component" value="Unassembled WGS sequence"/>
</dbReference>
<dbReference type="CDD" id="cd01407">
    <property type="entry name" value="SIR2-fam"/>
    <property type="match status" value="1"/>
</dbReference>
<dbReference type="Pfam" id="PF02146">
    <property type="entry name" value="SIR2"/>
    <property type="match status" value="1"/>
</dbReference>
<dbReference type="InterPro" id="IPR026590">
    <property type="entry name" value="Ssirtuin_cat_dom"/>
</dbReference>
<keyword evidence="4" id="KW-0862">Zinc</keyword>
<keyword evidence="2" id="KW-0808">Transferase</keyword>
<dbReference type="GO" id="GO:0017136">
    <property type="term" value="F:histone deacetylase activity, NAD-dependent"/>
    <property type="evidence" value="ECO:0007669"/>
    <property type="project" value="TreeGrafter"/>
</dbReference>
<feature type="binding site" evidence="4">
    <location>
        <position position="136"/>
    </location>
    <ligand>
        <name>Zn(2+)</name>
        <dbReference type="ChEBI" id="CHEBI:29105"/>
    </ligand>
</feature>
<dbReference type="PANTHER" id="PTHR11085">
    <property type="entry name" value="NAD-DEPENDENT PROTEIN DEACYLASE SIRTUIN-5, MITOCHONDRIAL-RELATED"/>
    <property type="match status" value="1"/>
</dbReference>
<reference evidence="6 7" key="1">
    <citation type="submission" date="2019-10" db="EMBL/GenBank/DDBJ databases">
        <title>Extracellular Electron Transfer in a Candidatus Methanoperedens spp. Enrichment Culture.</title>
        <authorList>
            <person name="Berger S."/>
            <person name="Rangel Shaw D."/>
            <person name="Berben T."/>
            <person name="In 'T Zandt M."/>
            <person name="Frank J."/>
            <person name="Reimann J."/>
            <person name="Jetten M.S.M."/>
            <person name="Welte C.U."/>
        </authorList>
    </citation>
    <scope>NUCLEOTIDE SEQUENCE [LARGE SCALE GENOMIC DNA]</scope>
    <source>
        <strain evidence="6">SB12</strain>
    </source>
</reference>
<feature type="binding site" evidence="4">
    <location>
        <position position="154"/>
    </location>
    <ligand>
        <name>Zn(2+)</name>
        <dbReference type="ChEBI" id="CHEBI:29105"/>
    </ligand>
</feature>
<dbReference type="NCBIfam" id="NF001753">
    <property type="entry name" value="PRK00481.1-3"/>
    <property type="match status" value="1"/>
</dbReference>
<dbReference type="InterPro" id="IPR050134">
    <property type="entry name" value="NAD-dep_sirtuin_deacylases"/>
</dbReference>
<dbReference type="EMBL" id="WBUI01000012">
    <property type="protein sequence ID" value="KAB2931797.1"/>
    <property type="molecule type" value="Genomic_DNA"/>
</dbReference>
<evidence type="ECO:0000259" key="5">
    <source>
        <dbReference type="PROSITE" id="PS50305"/>
    </source>
</evidence>
<accession>A0A833H0H5</accession>
<comment type="caution">
    <text evidence="6">The sequence shown here is derived from an EMBL/GenBank/DDBJ whole genome shotgun (WGS) entry which is preliminary data.</text>
</comment>
<dbReference type="EC" id="2.3.1.286" evidence="1"/>
<name>A0A833H0H5_9LEPT</name>
<gene>
    <name evidence="6" type="ORF">F9K24_12765</name>
</gene>
<keyword evidence="4" id="KW-0479">Metal-binding</keyword>
<dbReference type="PANTHER" id="PTHR11085:SF4">
    <property type="entry name" value="NAD-DEPENDENT PROTEIN DEACYLASE"/>
    <property type="match status" value="1"/>
</dbReference>
<dbReference type="InterPro" id="IPR029035">
    <property type="entry name" value="DHS-like_NAD/FAD-binding_dom"/>
</dbReference>